<dbReference type="InterPro" id="IPR015422">
    <property type="entry name" value="PyrdxlP-dep_Trfase_small"/>
</dbReference>
<dbReference type="InterPro" id="IPR004839">
    <property type="entry name" value="Aminotransferase_I/II_large"/>
</dbReference>
<dbReference type="GO" id="GO:0008483">
    <property type="term" value="F:transaminase activity"/>
    <property type="evidence" value="ECO:0007669"/>
    <property type="project" value="UniProtKB-KW"/>
</dbReference>
<dbReference type="Gene3D" id="3.90.1150.10">
    <property type="entry name" value="Aspartate Aminotransferase, domain 1"/>
    <property type="match status" value="1"/>
</dbReference>
<evidence type="ECO:0000256" key="3">
    <source>
        <dbReference type="ARBA" id="ARBA00011738"/>
    </source>
</evidence>
<dbReference type="GO" id="GO:0030170">
    <property type="term" value="F:pyridoxal phosphate binding"/>
    <property type="evidence" value="ECO:0007669"/>
    <property type="project" value="InterPro"/>
</dbReference>
<proteinExistence type="inferred from homology"/>
<name>A0A5C8CK50_9SPIR</name>
<comment type="cofactor">
    <cofactor evidence="1">
        <name>pyridoxal 5'-phosphate</name>
        <dbReference type="ChEBI" id="CHEBI:597326"/>
    </cofactor>
</comment>
<keyword evidence="6" id="KW-0663">Pyridoxal phosphate</keyword>
<dbReference type="Pfam" id="PF00155">
    <property type="entry name" value="Aminotran_1_2"/>
    <property type="match status" value="1"/>
</dbReference>
<keyword evidence="4 8" id="KW-0032">Aminotransferase</keyword>
<dbReference type="AlphaFoldDB" id="A0A5C8CK50"/>
<dbReference type="InterPro" id="IPR015421">
    <property type="entry name" value="PyrdxlP-dep_Trfase_major"/>
</dbReference>
<evidence type="ECO:0000256" key="5">
    <source>
        <dbReference type="ARBA" id="ARBA00022679"/>
    </source>
</evidence>
<dbReference type="EMBL" id="SAXT01000001">
    <property type="protein sequence ID" value="TXJ13639.1"/>
    <property type="molecule type" value="Genomic_DNA"/>
</dbReference>
<comment type="subunit">
    <text evidence="3">Homodimer.</text>
</comment>
<comment type="caution">
    <text evidence="8">The sequence shown here is derived from an EMBL/GenBank/DDBJ whole genome shotgun (WGS) entry which is preliminary data.</text>
</comment>
<evidence type="ECO:0000256" key="4">
    <source>
        <dbReference type="ARBA" id="ARBA00022576"/>
    </source>
</evidence>
<evidence type="ECO:0000256" key="6">
    <source>
        <dbReference type="ARBA" id="ARBA00022898"/>
    </source>
</evidence>
<dbReference type="Gene3D" id="3.40.640.10">
    <property type="entry name" value="Type I PLP-dependent aspartate aminotransferase-like (Major domain)"/>
    <property type="match status" value="1"/>
</dbReference>
<dbReference type="PANTHER" id="PTHR42790">
    <property type="entry name" value="AMINOTRANSFERASE"/>
    <property type="match status" value="1"/>
</dbReference>
<evidence type="ECO:0000259" key="7">
    <source>
        <dbReference type="Pfam" id="PF00155"/>
    </source>
</evidence>
<gene>
    <name evidence="8" type="ORF">EPJ80_02565</name>
</gene>
<keyword evidence="5 8" id="KW-0808">Transferase</keyword>
<sequence>MKVRLSKRALKEDFQGQFVKMMLDVAAKGDLISFAGGLPNPISFPIEEIKEACCKVLDNNGIQSLQYNNADGYLPLREFIANRYKMHGADIKAKNILITNGSQQALDIIASVLIDAGDDVLVEDPSYLVALQTFHIYNPNIRTVSLNEDGANLEEFKESMNKYNHKLFYSVPTFQNPTGITYTSEVREKIAEIMKGKDTFFIEDNPYGELRFRGEHQKSFYNLLGEQAILMGTFSKTFSPGFRMGWIACGVDEVINKMKHYKQLVDFHTSIFSQMVVAQYLKDNDYDAHIKKITDLYKKQCDYMLEAMDKYFAKDIHWTHPEGGMFIWVKLPKGIDAVELGKKAADNGVAIAPGEPFYESKRGEGTFRLNYTNSSPEMIDKGISILSKVIEEMKKSK</sequence>
<evidence type="ECO:0000313" key="8">
    <source>
        <dbReference type="EMBL" id="TXJ13639.1"/>
    </source>
</evidence>
<dbReference type="GO" id="GO:1901605">
    <property type="term" value="P:alpha-amino acid metabolic process"/>
    <property type="evidence" value="ECO:0007669"/>
    <property type="project" value="TreeGrafter"/>
</dbReference>
<organism evidence="8 9">
    <name type="scientific">Brachyspira aalborgi</name>
    <dbReference type="NCBI Taxonomy" id="29522"/>
    <lineage>
        <taxon>Bacteria</taxon>
        <taxon>Pseudomonadati</taxon>
        <taxon>Spirochaetota</taxon>
        <taxon>Spirochaetia</taxon>
        <taxon>Brachyspirales</taxon>
        <taxon>Brachyspiraceae</taxon>
        <taxon>Brachyspira</taxon>
    </lineage>
</organism>
<evidence type="ECO:0000256" key="1">
    <source>
        <dbReference type="ARBA" id="ARBA00001933"/>
    </source>
</evidence>
<dbReference type="InterPro" id="IPR015424">
    <property type="entry name" value="PyrdxlP-dep_Trfase"/>
</dbReference>
<dbReference type="SUPFAM" id="SSF53383">
    <property type="entry name" value="PLP-dependent transferases"/>
    <property type="match status" value="1"/>
</dbReference>
<comment type="similarity">
    <text evidence="2">Belongs to the class-I pyridoxal-phosphate-dependent aminotransferase family.</text>
</comment>
<feature type="domain" description="Aminotransferase class I/classII large" evidence="7">
    <location>
        <begin position="46"/>
        <end position="384"/>
    </location>
</feature>
<reference evidence="8 9" key="1">
    <citation type="journal article" date="1992" name="Lakartidningen">
        <title>[Penicillin V and not amoxicillin is the first choice preparation in acute otitis].</title>
        <authorList>
            <person name="Kamme C."/>
            <person name="Lundgren K."/>
            <person name="Prellner K."/>
        </authorList>
    </citation>
    <scope>NUCLEOTIDE SEQUENCE [LARGE SCALE GENOMIC DNA]</scope>
    <source>
        <strain evidence="8 9">W1</strain>
    </source>
</reference>
<dbReference type="PANTHER" id="PTHR42790:SF19">
    <property type="entry name" value="KYNURENINE_ALPHA-AMINOADIPATE AMINOTRANSFERASE, MITOCHONDRIAL"/>
    <property type="match status" value="1"/>
</dbReference>
<dbReference type="RefSeq" id="WP_147757766.1">
    <property type="nucleotide sequence ID" value="NZ_SAXT01000001.1"/>
</dbReference>
<dbReference type="FunFam" id="3.40.640.10:FF:000053">
    <property type="entry name" value="Aminotransferase, class I"/>
    <property type="match status" value="1"/>
</dbReference>
<protein>
    <submittedName>
        <fullName evidence="8">PLP-dependent aminotransferase family protein</fullName>
    </submittedName>
</protein>
<dbReference type="Proteomes" id="UP000325116">
    <property type="component" value="Unassembled WGS sequence"/>
</dbReference>
<dbReference type="InterPro" id="IPR050859">
    <property type="entry name" value="Class-I_PLP-dep_aminotransf"/>
</dbReference>
<dbReference type="CDD" id="cd00609">
    <property type="entry name" value="AAT_like"/>
    <property type="match status" value="1"/>
</dbReference>
<evidence type="ECO:0000313" key="9">
    <source>
        <dbReference type="Proteomes" id="UP000325116"/>
    </source>
</evidence>
<evidence type="ECO:0000256" key="2">
    <source>
        <dbReference type="ARBA" id="ARBA00007441"/>
    </source>
</evidence>
<accession>A0A5C8CK50</accession>